<dbReference type="Proteomes" id="UP000028878">
    <property type="component" value="Unassembled WGS sequence"/>
</dbReference>
<evidence type="ECO:0000259" key="5">
    <source>
        <dbReference type="Pfam" id="PF04542"/>
    </source>
</evidence>
<reference evidence="8" key="1">
    <citation type="submission" date="2014-11" db="EMBL/GenBank/DDBJ databases">
        <title>Draft genome sequence of Hydrogenophaga intermedia S1.</title>
        <authorList>
            <person name="Gan H.M."/>
            <person name="Chew T.H."/>
            <person name="Stolz A."/>
        </authorList>
    </citation>
    <scope>NUCLEOTIDE SEQUENCE [LARGE SCALE GENOMIC DNA]</scope>
    <source>
        <strain evidence="8">S1</strain>
    </source>
</reference>
<evidence type="ECO:0000259" key="6">
    <source>
        <dbReference type="Pfam" id="PF08281"/>
    </source>
</evidence>
<dbReference type="Pfam" id="PF08281">
    <property type="entry name" value="Sigma70_r4_2"/>
    <property type="match status" value="1"/>
</dbReference>
<keyword evidence="3" id="KW-0731">Sigma factor</keyword>
<feature type="domain" description="RNA polymerase sigma factor 70 region 4 type 2" evidence="6">
    <location>
        <begin position="114"/>
        <end position="166"/>
    </location>
</feature>
<dbReference type="InterPro" id="IPR013249">
    <property type="entry name" value="RNA_pol_sigma70_r4_t2"/>
</dbReference>
<dbReference type="InterPro" id="IPR014284">
    <property type="entry name" value="RNA_pol_sigma-70_dom"/>
</dbReference>
<dbReference type="Gene3D" id="1.10.1740.10">
    <property type="match status" value="1"/>
</dbReference>
<proteinExistence type="inferred from homology"/>
<dbReference type="InterPro" id="IPR036388">
    <property type="entry name" value="WH-like_DNA-bd_sf"/>
</dbReference>
<dbReference type="InterPro" id="IPR039425">
    <property type="entry name" value="RNA_pol_sigma-70-like"/>
</dbReference>
<protein>
    <submittedName>
        <fullName evidence="7">RNA polymerase sigma-24 subunit</fullName>
    </submittedName>
</protein>
<dbReference type="InterPro" id="IPR013324">
    <property type="entry name" value="RNA_pol_sigma_r3/r4-like"/>
</dbReference>
<dbReference type="GO" id="GO:0006352">
    <property type="term" value="P:DNA-templated transcription initiation"/>
    <property type="evidence" value="ECO:0007669"/>
    <property type="project" value="InterPro"/>
</dbReference>
<organism evidence="7 8">
    <name type="scientific">Hydrogenophaga intermedia</name>
    <dbReference type="NCBI Taxonomy" id="65786"/>
    <lineage>
        <taxon>Bacteria</taxon>
        <taxon>Pseudomonadati</taxon>
        <taxon>Pseudomonadota</taxon>
        <taxon>Betaproteobacteria</taxon>
        <taxon>Burkholderiales</taxon>
        <taxon>Comamonadaceae</taxon>
        <taxon>Hydrogenophaga</taxon>
    </lineage>
</organism>
<dbReference type="AlphaFoldDB" id="A0A1L1PK52"/>
<dbReference type="InterPro" id="IPR013325">
    <property type="entry name" value="RNA_pol_sigma_r2"/>
</dbReference>
<evidence type="ECO:0000256" key="1">
    <source>
        <dbReference type="ARBA" id="ARBA00010641"/>
    </source>
</evidence>
<dbReference type="Gene3D" id="1.10.10.10">
    <property type="entry name" value="Winged helix-like DNA-binding domain superfamily/Winged helix DNA-binding domain"/>
    <property type="match status" value="1"/>
</dbReference>
<dbReference type="InterPro" id="IPR007627">
    <property type="entry name" value="RNA_pol_sigma70_r2"/>
</dbReference>
<feature type="domain" description="RNA polymerase sigma-70 region 2" evidence="5">
    <location>
        <begin position="15"/>
        <end position="81"/>
    </location>
</feature>
<sequence>MSAADLSLREAVQTLYSHHHGWLYGWLRRKLGCPHRAADVAHDTFERVLAARDALCGVEQPRAWLTTTASRLIIDEARRERLRQAYLAELAPLMDAHEGHPSPEQILTALQALEQLSAVLEAVSPKAREAFVRHYLDGETIATVAAGLGVSTRMVGKYLAQVLVRCAHLGAP</sequence>
<keyword evidence="4" id="KW-0804">Transcription</keyword>
<evidence type="ECO:0000256" key="4">
    <source>
        <dbReference type="ARBA" id="ARBA00023163"/>
    </source>
</evidence>
<dbReference type="EMBL" id="CCAE010000074">
    <property type="protein sequence ID" value="CDN90288.1"/>
    <property type="molecule type" value="Genomic_DNA"/>
</dbReference>
<dbReference type="RefSeq" id="WP_009515654.1">
    <property type="nucleotide sequence ID" value="NZ_CCAE010000074.1"/>
</dbReference>
<evidence type="ECO:0000313" key="7">
    <source>
        <dbReference type="EMBL" id="CDN90288.1"/>
    </source>
</evidence>
<dbReference type="GO" id="GO:0003677">
    <property type="term" value="F:DNA binding"/>
    <property type="evidence" value="ECO:0007669"/>
    <property type="project" value="InterPro"/>
</dbReference>
<dbReference type="PANTHER" id="PTHR43133:SF63">
    <property type="entry name" value="RNA POLYMERASE SIGMA FACTOR FECI-RELATED"/>
    <property type="match status" value="1"/>
</dbReference>
<dbReference type="PANTHER" id="PTHR43133">
    <property type="entry name" value="RNA POLYMERASE ECF-TYPE SIGMA FACTO"/>
    <property type="match status" value="1"/>
</dbReference>
<name>A0A1L1PK52_HYDIT</name>
<dbReference type="NCBIfam" id="TIGR02937">
    <property type="entry name" value="sigma70-ECF"/>
    <property type="match status" value="1"/>
</dbReference>
<dbReference type="SUPFAM" id="SSF88946">
    <property type="entry name" value="Sigma2 domain of RNA polymerase sigma factors"/>
    <property type="match status" value="1"/>
</dbReference>
<accession>A0A1L1PK52</accession>
<comment type="similarity">
    <text evidence="1">Belongs to the sigma-70 factor family. ECF subfamily.</text>
</comment>
<dbReference type="Pfam" id="PF04542">
    <property type="entry name" value="Sigma70_r2"/>
    <property type="match status" value="1"/>
</dbReference>
<dbReference type="SUPFAM" id="SSF88659">
    <property type="entry name" value="Sigma3 and sigma4 domains of RNA polymerase sigma factors"/>
    <property type="match status" value="1"/>
</dbReference>
<gene>
    <name evidence="7" type="ORF">BN948_04730</name>
</gene>
<evidence type="ECO:0000256" key="2">
    <source>
        <dbReference type="ARBA" id="ARBA00023015"/>
    </source>
</evidence>
<evidence type="ECO:0000256" key="3">
    <source>
        <dbReference type="ARBA" id="ARBA00023082"/>
    </source>
</evidence>
<keyword evidence="2" id="KW-0805">Transcription regulation</keyword>
<dbReference type="GO" id="GO:0016987">
    <property type="term" value="F:sigma factor activity"/>
    <property type="evidence" value="ECO:0007669"/>
    <property type="project" value="UniProtKB-KW"/>
</dbReference>
<evidence type="ECO:0000313" key="8">
    <source>
        <dbReference type="Proteomes" id="UP000028878"/>
    </source>
</evidence>
<keyword evidence="8" id="KW-1185">Reference proteome</keyword>